<evidence type="ECO:0000313" key="12">
    <source>
        <dbReference type="Proteomes" id="UP000886723"/>
    </source>
</evidence>
<dbReference type="Proteomes" id="UP000886723">
    <property type="component" value="Unassembled WGS sequence"/>
</dbReference>
<protein>
    <recommendedName>
        <fullName evidence="8">Ion-translocating oxidoreductase complex subunit C</fullName>
        <ecNumber evidence="8">7.-.-.-</ecNumber>
    </recommendedName>
    <alternativeName>
        <fullName evidence="8">Rnf electron transport complex subunit C</fullName>
    </alternativeName>
</protein>
<reference evidence="11" key="1">
    <citation type="submission" date="2020-10" db="EMBL/GenBank/DDBJ databases">
        <authorList>
            <person name="Gilroy R."/>
        </authorList>
    </citation>
    <scope>NUCLEOTIDE SEQUENCE</scope>
    <source>
        <strain evidence="11">ChiBcec2-4451</strain>
    </source>
</reference>
<feature type="binding site" evidence="8">
    <location>
        <position position="418"/>
    </location>
    <ligand>
        <name>[4Fe-4S] cluster</name>
        <dbReference type="ChEBI" id="CHEBI:49883"/>
        <label>2</label>
    </ligand>
</feature>
<dbReference type="EC" id="7.-.-.-" evidence="8"/>
<feature type="binding site" evidence="8">
    <location>
        <position position="389"/>
    </location>
    <ligand>
        <name>[4Fe-4S] cluster</name>
        <dbReference type="ChEBI" id="CHEBI:49883"/>
        <label>2</label>
    </ligand>
</feature>
<feature type="binding site" evidence="8">
    <location>
        <position position="428"/>
    </location>
    <ligand>
        <name>[4Fe-4S] cluster</name>
        <dbReference type="ChEBI" id="CHEBI:49883"/>
        <label>1</label>
    </ligand>
</feature>
<dbReference type="Pfam" id="PF01512">
    <property type="entry name" value="Complex1_51K"/>
    <property type="match status" value="1"/>
</dbReference>
<feature type="binding site" evidence="8">
    <location>
        <position position="424"/>
    </location>
    <ligand>
        <name>[4Fe-4S] cluster</name>
        <dbReference type="ChEBI" id="CHEBI:49883"/>
        <label>2</label>
    </ligand>
</feature>
<dbReference type="SUPFAM" id="SSF142019">
    <property type="entry name" value="Nqo1 FMN-binding domain-like"/>
    <property type="match status" value="1"/>
</dbReference>
<dbReference type="PROSITE" id="PS00198">
    <property type="entry name" value="4FE4S_FER_1"/>
    <property type="match status" value="1"/>
</dbReference>
<dbReference type="InterPro" id="IPR019554">
    <property type="entry name" value="Soluble_ligand-bd"/>
</dbReference>
<comment type="cofactor">
    <cofactor evidence="8">
        <name>[4Fe-4S] cluster</name>
        <dbReference type="ChEBI" id="CHEBI:49883"/>
    </cofactor>
    <text evidence="8">Binds 2 [4Fe-4S] clusters per subunit.</text>
</comment>
<comment type="subcellular location">
    <subcellularLocation>
        <location evidence="8">Cell membrane</location>
        <topology evidence="8">Peripheral membrane protein</topology>
    </subcellularLocation>
</comment>
<feature type="region of interest" description="Disordered" evidence="9">
    <location>
        <begin position="1"/>
        <end position="22"/>
    </location>
</feature>
<proteinExistence type="inferred from homology"/>
<keyword evidence="8" id="KW-1003">Cell membrane</keyword>
<evidence type="ECO:0000256" key="5">
    <source>
        <dbReference type="ARBA" id="ARBA00022982"/>
    </source>
</evidence>
<keyword evidence="4 8" id="KW-0677">Repeat</keyword>
<sequence>MTGKRKSGFFGGIHPTDGSDKALTDRKPIRILEPDTVTIYLNQSLTGGCKPLVKEGEQVVKGQLIARSEGFARDHLHASVTGRVEKITEIGEKGSSRTAFVIARLGEETEEPAGTYQKEFSDLSGYSREEILERMMEGGLVGMGGAGFPTYKKYDGGKLDWLLINGAECEPFLTCDHRLMLEEGYRVLNGVRLLLKASGAKKAYICMEENKQDAAGHLQDLMSGALQGAAKMTEPVEIRLLPVRYPQGGERQLIQTVLGVEVPQGGLPASVGAVVSNVGTAAACADAVLGGKPLTHRIVTVTGLVKDPGNYRVPIGTPIRQLLDACGGVTAEKNRVIIGGPMTGNCVATDWKGEELPFVTKTTSGVVVLPEFASQEQPCIRCGGCERVCPAGLIPYQIDSAYRQEDFDLCEKLYASECIACGCCSYTCPARRELTWTVRAARDTVKQRMRERKAGN</sequence>
<evidence type="ECO:0000256" key="8">
    <source>
        <dbReference type="HAMAP-Rule" id="MF_00461"/>
    </source>
</evidence>
<evidence type="ECO:0000256" key="6">
    <source>
        <dbReference type="ARBA" id="ARBA00023004"/>
    </source>
</evidence>
<evidence type="ECO:0000256" key="4">
    <source>
        <dbReference type="ARBA" id="ARBA00022737"/>
    </source>
</evidence>
<reference evidence="11" key="2">
    <citation type="journal article" date="2021" name="PeerJ">
        <title>Extensive microbial diversity within the chicken gut microbiome revealed by metagenomics and culture.</title>
        <authorList>
            <person name="Gilroy R."/>
            <person name="Ravi A."/>
            <person name="Getino M."/>
            <person name="Pursley I."/>
            <person name="Horton D.L."/>
            <person name="Alikhan N.F."/>
            <person name="Baker D."/>
            <person name="Gharbi K."/>
            <person name="Hall N."/>
            <person name="Watson M."/>
            <person name="Adriaenssens E.M."/>
            <person name="Foster-Nyarko E."/>
            <person name="Jarju S."/>
            <person name="Secka A."/>
            <person name="Antonio M."/>
            <person name="Oren A."/>
            <person name="Chaudhuri R.R."/>
            <person name="La Ragione R."/>
            <person name="Hildebrand F."/>
            <person name="Pallen M.J."/>
        </authorList>
    </citation>
    <scope>NUCLEOTIDE SEQUENCE</scope>
    <source>
        <strain evidence="11">ChiBcec2-4451</strain>
    </source>
</reference>
<keyword evidence="7 8" id="KW-0411">Iron-sulfur</keyword>
<dbReference type="Gene3D" id="3.40.50.11540">
    <property type="entry name" value="NADH-ubiquinone oxidoreductase 51kDa subunit"/>
    <property type="match status" value="1"/>
</dbReference>
<dbReference type="GO" id="GO:0046872">
    <property type="term" value="F:metal ion binding"/>
    <property type="evidence" value="ECO:0007669"/>
    <property type="project" value="UniProtKB-KW"/>
</dbReference>
<dbReference type="InterPro" id="IPR026902">
    <property type="entry name" value="RnfC_N"/>
</dbReference>
<keyword evidence="1 8" id="KW-0813">Transport</keyword>
<comment type="subunit">
    <text evidence="8">The complex is composed of six subunits: RnfA, RnfB, RnfC, RnfD, RnfE and RnfG.</text>
</comment>
<keyword evidence="8" id="KW-0472">Membrane</keyword>
<evidence type="ECO:0000313" key="11">
    <source>
        <dbReference type="EMBL" id="HIV11905.1"/>
    </source>
</evidence>
<dbReference type="InterPro" id="IPR037225">
    <property type="entry name" value="Nuo51_FMN-bd_sf"/>
</dbReference>
<keyword evidence="8" id="KW-1278">Translocase</keyword>
<feature type="binding site" evidence="8">
    <location>
        <position position="421"/>
    </location>
    <ligand>
        <name>[4Fe-4S] cluster</name>
        <dbReference type="ChEBI" id="CHEBI:49883"/>
        <label>2</label>
    </ligand>
</feature>
<evidence type="ECO:0000256" key="3">
    <source>
        <dbReference type="ARBA" id="ARBA00022723"/>
    </source>
</evidence>
<keyword evidence="2 8" id="KW-0004">4Fe-4S</keyword>
<evidence type="ECO:0000256" key="2">
    <source>
        <dbReference type="ARBA" id="ARBA00022485"/>
    </source>
</evidence>
<evidence type="ECO:0000256" key="1">
    <source>
        <dbReference type="ARBA" id="ARBA00022448"/>
    </source>
</evidence>
<dbReference type="PANTHER" id="PTHR43034">
    <property type="entry name" value="ION-TRANSLOCATING OXIDOREDUCTASE COMPLEX SUBUNIT C"/>
    <property type="match status" value="1"/>
</dbReference>
<evidence type="ECO:0000256" key="7">
    <source>
        <dbReference type="ARBA" id="ARBA00023014"/>
    </source>
</evidence>
<comment type="function">
    <text evidence="8">Part of a membrane-bound complex that couples electron transfer with translocation of ions across the membrane.</text>
</comment>
<feature type="domain" description="4Fe-4S ferredoxin-type" evidence="10">
    <location>
        <begin position="409"/>
        <end position="439"/>
    </location>
</feature>
<dbReference type="SUPFAM" id="SSF46548">
    <property type="entry name" value="alpha-helical ferredoxin"/>
    <property type="match status" value="1"/>
</dbReference>
<dbReference type="AlphaFoldDB" id="A0A9D1T4U5"/>
<organism evidence="11 12">
    <name type="scientific">Candidatus Pullilachnospira stercoravium</name>
    <dbReference type="NCBI Taxonomy" id="2840913"/>
    <lineage>
        <taxon>Bacteria</taxon>
        <taxon>Bacillati</taxon>
        <taxon>Bacillota</taxon>
        <taxon>Clostridia</taxon>
        <taxon>Lachnospirales</taxon>
        <taxon>Lachnospiraceae</taxon>
        <taxon>Lachnospiraceae incertae sedis</taxon>
        <taxon>Candidatus Pullilachnospira</taxon>
    </lineage>
</organism>
<name>A0A9D1T4U5_9FIRM</name>
<evidence type="ECO:0000256" key="9">
    <source>
        <dbReference type="SAM" id="MobiDB-lite"/>
    </source>
</evidence>
<dbReference type="PROSITE" id="PS51379">
    <property type="entry name" value="4FE4S_FER_2"/>
    <property type="match status" value="2"/>
</dbReference>
<keyword evidence="5 8" id="KW-0249">Electron transport</keyword>
<dbReference type="InterPro" id="IPR017896">
    <property type="entry name" value="4Fe4S_Fe-S-bd"/>
</dbReference>
<dbReference type="EMBL" id="DVON01000038">
    <property type="protein sequence ID" value="HIV11905.1"/>
    <property type="molecule type" value="Genomic_DNA"/>
</dbReference>
<comment type="similarity">
    <text evidence="8">Belongs to the 4Fe4S bacterial-type ferredoxin family. RnfC subfamily.</text>
</comment>
<dbReference type="Gene3D" id="3.30.70.20">
    <property type="match status" value="1"/>
</dbReference>
<feature type="binding site" evidence="8">
    <location>
        <position position="382"/>
    </location>
    <ligand>
        <name>[4Fe-4S] cluster</name>
        <dbReference type="ChEBI" id="CHEBI:49883"/>
        <label>1</label>
    </ligand>
</feature>
<keyword evidence="6 8" id="KW-0408">Iron</keyword>
<feature type="binding site" evidence="8">
    <location>
        <position position="379"/>
    </location>
    <ligand>
        <name>[4Fe-4S] cluster</name>
        <dbReference type="ChEBI" id="CHEBI:49883"/>
        <label>1</label>
    </ligand>
</feature>
<evidence type="ECO:0000259" key="10">
    <source>
        <dbReference type="PROSITE" id="PS51379"/>
    </source>
</evidence>
<dbReference type="InterPro" id="IPR011538">
    <property type="entry name" value="Nuo51_FMN-bd"/>
</dbReference>
<dbReference type="NCBIfam" id="NF003454">
    <property type="entry name" value="PRK05035.1"/>
    <property type="match status" value="1"/>
</dbReference>
<dbReference type="GO" id="GO:0009055">
    <property type="term" value="F:electron transfer activity"/>
    <property type="evidence" value="ECO:0007669"/>
    <property type="project" value="InterPro"/>
</dbReference>
<dbReference type="SUPFAM" id="SSF142984">
    <property type="entry name" value="Nqo1 middle domain-like"/>
    <property type="match status" value="1"/>
</dbReference>
<feature type="domain" description="4Fe-4S ferredoxin-type" evidence="10">
    <location>
        <begin position="368"/>
        <end position="399"/>
    </location>
</feature>
<dbReference type="GO" id="GO:0022900">
    <property type="term" value="P:electron transport chain"/>
    <property type="evidence" value="ECO:0007669"/>
    <property type="project" value="UniProtKB-UniRule"/>
</dbReference>
<gene>
    <name evidence="11" type="primary">rsxC</name>
    <name evidence="8" type="synonym">rnfC</name>
    <name evidence="11" type="ORF">IAA63_02025</name>
</gene>
<keyword evidence="3 8" id="KW-0479">Metal-binding</keyword>
<accession>A0A9D1T4U5</accession>
<comment type="caution">
    <text evidence="11">The sequence shown here is derived from an EMBL/GenBank/DDBJ whole genome shotgun (WGS) entry which is preliminary data.</text>
</comment>
<dbReference type="HAMAP" id="MF_00461">
    <property type="entry name" value="RsxC_RnfC"/>
    <property type="match status" value="1"/>
</dbReference>
<dbReference type="InterPro" id="IPR017900">
    <property type="entry name" value="4Fe4S_Fe_S_CS"/>
</dbReference>
<dbReference type="NCBIfam" id="TIGR01945">
    <property type="entry name" value="rnfC"/>
    <property type="match status" value="1"/>
</dbReference>
<feature type="binding site" evidence="8">
    <location>
        <position position="385"/>
    </location>
    <ligand>
        <name>[4Fe-4S] cluster</name>
        <dbReference type="ChEBI" id="CHEBI:49883"/>
        <label>1</label>
    </ligand>
</feature>
<dbReference type="Pfam" id="PF10531">
    <property type="entry name" value="SLBB"/>
    <property type="match status" value="1"/>
</dbReference>
<dbReference type="GO" id="GO:0005886">
    <property type="term" value="C:plasma membrane"/>
    <property type="evidence" value="ECO:0007669"/>
    <property type="project" value="UniProtKB-SubCell"/>
</dbReference>
<dbReference type="PANTHER" id="PTHR43034:SF2">
    <property type="entry name" value="ION-TRANSLOCATING OXIDOREDUCTASE COMPLEX SUBUNIT C"/>
    <property type="match status" value="1"/>
</dbReference>
<dbReference type="Pfam" id="PF13375">
    <property type="entry name" value="RnfC_N"/>
    <property type="match status" value="1"/>
</dbReference>
<dbReference type="InterPro" id="IPR010208">
    <property type="entry name" value="Ion_transpt_RnfC/RsxC"/>
</dbReference>
<dbReference type="Gene3D" id="3.10.20.600">
    <property type="match status" value="1"/>
</dbReference>
<dbReference type="GO" id="GO:0051539">
    <property type="term" value="F:4 iron, 4 sulfur cluster binding"/>
    <property type="evidence" value="ECO:0007669"/>
    <property type="project" value="UniProtKB-KW"/>
</dbReference>